<accession>A0ACC2CNW5</accession>
<name>A0ACC2CNW5_DIPCM</name>
<evidence type="ECO:0000313" key="2">
    <source>
        <dbReference type="Proteomes" id="UP001162992"/>
    </source>
</evidence>
<comment type="caution">
    <text evidence="1">The sequence shown here is derived from an EMBL/GenBank/DDBJ whole genome shotgun (WGS) entry which is preliminary data.</text>
</comment>
<reference evidence="2" key="1">
    <citation type="journal article" date="2024" name="Proc. Natl. Acad. Sci. U.S.A.">
        <title>Extraordinary preservation of gene collinearity over three hundred million years revealed in homosporous lycophytes.</title>
        <authorList>
            <person name="Li C."/>
            <person name="Wickell D."/>
            <person name="Kuo L.Y."/>
            <person name="Chen X."/>
            <person name="Nie B."/>
            <person name="Liao X."/>
            <person name="Peng D."/>
            <person name="Ji J."/>
            <person name="Jenkins J."/>
            <person name="Williams M."/>
            <person name="Shu S."/>
            <person name="Plott C."/>
            <person name="Barry K."/>
            <person name="Rajasekar S."/>
            <person name="Grimwood J."/>
            <person name="Han X."/>
            <person name="Sun S."/>
            <person name="Hou Z."/>
            <person name="He W."/>
            <person name="Dai G."/>
            <person name="Sun C."/>
            <person name="Schmutz J."/>
            <person name="Leebens-Mack J.H."/>
            <person name="Li F.W."/>
            <person name="Wang L."/>
        </authorList>
    </citation>
    <scope>NUCLEOTIDE SEQUENCE [LARGE SCALE GENOMIC DNA]</scope>
    <source>
        <strain evidence="2">cv. PW_Plant_1</strain>
    </source>
</reference>
<evidence type="ECO:0000313" key="1">
    <source>
        <dbReference type="EMBL" id="KAJ7543625.1"/>
    </source>
</evidence>
<protein>
    <submittedName>
        <fullName evidence="1">Uncharacterized protein</fullName>
    </submittedName>
</protein>
<dbReference type="Proteomes" id="UP001162992">
    <property type="component" value="Chromosome 9"/>
</dbReference>
<sequence length="93" mass="9397">MRKQLVVGLTLLILLLVMAMLLRDSAATVQTLKVGGRGGGRGGGNLVGGSAGGGTGSARYRNGGGDGAQSRMGRALVEAMILGLSSWLLLSDR</sequence>
<dbReference type="EMBL" id="CM055100">
    <property type="protein sequence ID" value="KAJ7543625.1"/>
    <property type="molecule type" value="Genomic_DNA"/>
</dbReference>
<organism evidence="1 2">
    <name type="scientific">Diphasiastrum complanatum</name>
    <name type="common">Issler's clubmoss</name>
    <name type="synonym">Lycopodium complanatum</name>
    <dbReference type="NCBI Taxonomy" id="34168"/>
    <lineage>
        <taxon>Eukaryota</taxon>
        <taxon>Viridiplantae</taxon>
        <taxon>Streptophyta</taxon>
        <taxon>Embryophyta</taxon>
        <taxon>Tracheophyta</taxon>
        <taxon>Lycopodiopsida</taxon>
        <taxon>Lycopodiales</taxon>
        <taxon>Lycopodiaceae</taxon>
        <taxon>Lycopodioideae</taxon>
        <taxon>Diphasiastrum</taxon>
    </lineage>
</organism>
<keyword evidence="2" id="KW-1185">Reference proteome</keyword>
<proteinExistence type="predicted"/>
<gene>
    <name evidence="1" type="ORF">O6H91_09G045700</name>
</gene>